<accession>A0ACD5Y980</accession>
<evidence type="ECO:0000313" key="1">
    <source>
        <dbReference type="EnsemblPlants" id="AVESA.00010b.r2.5DG0934010.1.CDS.1"/>
    </source>
</evidence>
<reference evidence="1" key="2">
    <citation type="submission" date="2025-09" db="UniProtKB">
        <authorList>
            <consortium name="EnsemblPlants"/>
        </authorList>
    </citation>
    <scope>IDENTIFICATION</scope>
</reference>
<sequence>MAAGDDDQRNPWTARHYILAALGGCLAATAIIIIVSVVLSPGRIIFSVTQASHGHIDNGGVNLKLTILANNTSHRTKVQFLGFFVVLTNSTSSTGRYTTDADIVEPRFPFPSKDDYQSSEQNPVNVKASVHLAHEMVSSFTGKGLDSSGLTVLLTSEVRFKIGVARTKIFDIRVSCPGVIFVDEGDKSHAQKTFQCNG</sequence>
<protein>
    <submittedName>
        <fullName evidence="1">Uncharacterized protein</fullName>
    </submittedName>
</protein>
<dbReference type="EnsemblPlants" id="AVESA.00010b.r2.5DG0934010.1">
    <property type="protein sequence ID" value="AVESA.00010b.r2.5DG0934010.1.CDS.1"/>
    <property type="gene ID" value="AVESA.00010b.r2.5DG0934010"/>
</dbReference>
<evidence type="ECO:0000313" key="2">
    <source>
        <dbReference type="Proteomes" id="UP001732700"/>
    </source>
</evidence>
<dbReference type="Proteomes" id="UP001732700">
    <property type="component" value="Chromosome 5D"/>
</dbReference>
<reference evidence="1" key="1">
    <citation type="submission" date="2021-05" db="EMBL/GenBank/DDBJ databases">
        <authorList>
            <person name="Scholz U."/>
            <person name="Mascher M."/>
            <person name="Fiebig A."/>
        </authorList>
    </citation>
    <scope>NUCLEOTIDE SEQUENCE [LARGE SCALE GENOMIC DNA]</scope>
</reference>
<organism evidence="1 2">
    <name type="scientific">Avena sativa</name>
    <name type="common">Oat</name>
    <dbReference type="NCBI Taxonomy" id="4498"/>
    <lineage>
        <taxon>Eukaryota</taxon>
        <taxon>Viridiplantae</taxon>
        <taxon>Streptophyta</taxon>
        <taxon>Embryophyta</taxon>
        <taxon>Tracheophyta</taxon>
        <taxon>Spermatophyta</taxon>
        <taxon>Magnoliopsida</taxon>
        <taxon>Liliopsida</taxon>
        <taxon>Poales</taxon>
        <taxon>Poaceae</taxon>
        <taxon>BOP clade</taxon>
        <taxon>Pooideae</taxon>
        <taxon>Poodae</taxon>
        <taxon>Poeae</taxon>
        <taxon>Poeae Chloroplast Group 1 (Aveneae type)</taxon>
        <taxon>Aveninae</taxon>
        <taxon>Avena</taxon>
    </lineage>
</organism>
<keyword evidence="2" id="KW-1185">Reference proteome</keyword>
<name>A0ACD5Y980_AVESA</name>
<proteinExistence type="predicted"/>